<reference evidence="8 9" key="1">
    <citation type="journal article" date="2019" name="Appl. Microbiol. Biotechnol.">
        <title>Genome sequence of Isaria javanica and comparative genome analysis insights into family S53 peptidase evolution in fungal entomopathogens.</title>
        <authorList>
            <person name="Lin R."/>
            <person name="Zhang X."/>
            <person name="Xin B."/>
            <person name="Zou M."/>
            <person name="Gao Y."/>
            <person name="Qin F."/>
            <person name="Hu Q."/>
            <person name="Xie B."/>
            <person name="Cheng X."/>
        </authorList>
    </citation>
    <scope>NUCLEOTIDE SEQUENCE [LARGE SCALE GENOMIC DNA]</scope>
    <source>
        <strain evidence="8 9">IJ1G</strain>
    </source>
</reference>
<name>A0A545UZC1_9HYPO</name>
<feature type="transmembrane region" description="Helical" evidence="6">
    <location>
        <begin position="126"/>
        <end position="148"/>
    </location>
</feature>
<proteinExistence type="inferred from homology"/>
<dbReference type="AlphaFoldDB" id="A0A545UZC1"/>
<comment type="similarity">
    <text evidence="2">Belongs to the amino acid/polyamine transporter 2 family.</text>
</comment>
<feature type="transmembrane region" description="Helical" evidence="6">
    <location>
        <begin position="186"/>
        <end position="207"/>
    </location>
</feature>
<dbReference type="InterPro" id="IPR013057">
    <property type="entry name" value="AA_transpt_TM"/>
</dbReference>
<comment type="caution">
    <text evidence="8">The sequence shown here is derived from an EMBL/GenBank/DDBJ whole genome shotgun (WGS) entry which is preliminary data.</text>
</comment>
<keyword evidence="3 6" id="KW-0812">Transmembrane</keyword>
<protein>
    <submittedName>
        <fullName evidence="8">Amino acid transporter</fullName>
    </submittedName>
</protein>
<evidence type="ECO:0000256" key="2">
    <source>
        <dbReference type="ARBA" id="ARBA00008066"/>
    </source>
</evidence>
<sequence length="449" mass="47917">MTKVKESSSSEMNVDPEDMQVVQMIETRLNDAVFGEIGEEGPNFRNVGWIGTTALMMKTQIGLGVLSLPSVFDSVGLIPGVILLCAVAGLTTWSDYMVGVFKVNHRAVYGVDDVGQLIFGRIGKEVLAVAFMGLYVMSAGSAMLSLSICFNSLSDHGACTAIFVAAAFILVFLLSSIRTLDRVSWLALIGVVGIVTAVLIVTIAVGVQSQPDSAPNDVEWKSDYKLFGDPTFSQAVSAVSSLIFAFAGTGAFFPIVAEMRDPRLYPRAVAVCQTLITVIYLVVGVVVYYYCGSYVASPALGSAGKTIKKVAYGIALPGLLASGILMAHVSSKYVFVRILRGSHHLTSTYVLASAITVFNGIVSLAGALFGTLLCFQPMGCMWLYDNWGRGKDKPTMRWRLMVGWSIFVIVSGTFMMIAGTYGAILGIIDLYNANGGTSAWSCADNSNSS</sequence>
<evidence type="ECO:0000313" key="9">
    <source>
        <dbReference type="Proteomes" id="UP000315783"/>
    </source>
</evidence>
<evidence type="ECO:0000259" key="7">
    <source>
        <dbReference type="Pfam" id="PF01490"/>
    </source>
</evidence>
<comment type="subcellular location">
    <subcellularLocation>
        <location evidence="1">Membrane</location>
        <topology evidence="1">Multi-pass membrane protein</topology>
    </subcellularLocation>
</comment>
<feature type="transmembrane region" description="Helical" evidence="6">
    <location>
        <begin position="235"/>
        <end position="256"/>
    </location>
</feature>
<keyword evidence="5 6" id="KW-0472">Membrane</keyword>
<dbReference type="Gene3D" id="1.20.1740.10">
    <property type="entry name" value="Amino acid/polyamine transporter I"/>
    <property type="match status" value="1"/>
</dbReference>
<evidence type="ECO:0000256" key="4">
    <source>
        <dbReference type="ARBA" id="ARBA00022989"/>
    </source>
</evidence>
<gene>
    <name evidence="8" type="ORF">IF1G_06818</name>
</gene>
<dbReference type="GO" id="GO:0016020">
    <property type="term" value="C:membrane"/>
    <property type="evidence" value="ECO:0007669"/>
    <property type="project" value="UniProtKB-SubCell"/>
</dbReference>
<dbReference type="PANTHER" id="PTHR22950:SF683">
    <property type="entry name" value="AMINO ACID TRANSPORTER (EUROFUNG)"/>
    <property type="match status" value="1"/>
</dbReference>
<keyword evidence="9" id="KW-1185">Reference proteome</keyword>
<feature type="transmembrane region" description="Helical" evidence="6">
    <location>
        <begin position="310"/>
        <end position="330"/>
    </location>
</feature>
<accession>A0A545UZC1</accession>
<evidence type="ECO:0000256" key="5">
    <source>
        <dbReference type="ARBA" id="ARBA00023136"/>
    </source>
</evidence>
<dbReference type="STRING" id="43265.A0A545UZC1"/>
<dbReference type="Pfam" id="PF01490">
    <property type="entry name" value="Aa_trans"/>
    <property type="match status" value="1"/>
</dbReference>
<dbReference type="GO" id="GO:0015179">
    <property type="term" value="F:L-amino acid transmembrane transporter activity"/>
    <property type="evidence" value="ECO:0007669"/>
    <property type="project" value="TreeGrafter"/>
</dbReference>
<evidence type="ECO:0000313" key="8">
    <source>
        <dbReference type="EMBL" id="TQV94807.1"/>
    </source>
</evidence>
<feature type="transmembrane region" description="Helical" evidence="6">
    <location>
        <begin position="351"/>
        <end position="384"/>
    </location>
</feature>
<dbReference type="Proteomes" id="UP000315783">
    <property type="component" value="Unassembled WGS sequence"/>
</dbReference>
<feature type="transmembrane region" description="Helical" evidence="6">
    <location>
        <begin position="404"/>
        <end position="428"/>
    </location>
</feature>
<feature type="transmembrane region" description="Helical" evidence="6">
    <location>
        <begin position="154"/>
        <end position="174"/>
    </location>
</feature>
<evidence type="ECO:0000256" key="6">
    <source>
        <dbReference type="SAM" id="Phobius"/>
    </source>
</evidence>
<feature type="transmembrane region" description="Helical" evidence="6">
    <location>
        <begin position="268"/>
        <end position="290"/>
    </location>
</feature>
<keyword evidence="4 6" id="KW-1133">Transmembrane helix</keyword>
<evidence type="ECO:0000256" key="3">
    <source>
        <dbReference type="ARBA" id="ARBA00022692"/>
    </source>
</evidence>
<dbReference type="OrthoDB" id="40134at2759"/>
<dbReference type="PANTHER" id="PTHR22950">
    <property type="entry name" value="AMINO ACID TRANSPORTER"/>
    <property type="match status" value="1"/>
</dbReference>
<organism evidence="8 9">
    <name type="scientific">Cordyceps javanica</name>
    <dbReference type="NCBI Taxonomy" id="43265"/>
    <lineage>
        <taxon>Eukaryota</taxon>
        <taxon>Fungi</taxon>
        <taxon>Dikarya</taxon>
        <taxon>Ascomycota</taxon>
        <taxon>Pezizomycotina</taxon>
        <taxon>Sordariomycetes</taxon>
        <taxon>Hypocreomycetidae</taxon>
        <taxon>Hypocreales</taxon>
        <taxon>Cordycipitaceae</taxon>
        <taxon>Cordyceps</taxon>
    </lineage>
</organism>
<feature type="transmembrane region" description="Helical" evidence="6">
    <location>
        <begin position="76"/>
        <end position="96"/>
    </location>
</feature>
<dbReference type="EMBL" id="SPUK01000009">
    <property type="protein sequence ID" value="TQV94807.1"/>
    <property type="molecule type" value="Genomic_DNA"/>
</dbReference>
<feature type="domain" description="Amino acid transporter transmembrane" evidence="7">
    <location>
        <begin position="47"/>
        <end position="424"/>
    </location>
</feature>
<evidence type="ECO:0000256" key="1">
    <source>
        <dbReference type="ARBA" id="ARBA00004141"/>
    </source>
</evidence>